<evidence type="ECO:0000313" key="2">
    <source>
        <dbReference type="EMBL" id="EJK52432.1"/>
    </source>
</evidence>
<feature type="chain" id="PRO_5015095760" description="RxLR effector protein" evidence="1">
    <location>
        <begin position="24"/>
        <end position="89"/>
    </location>
</feature>
<dbReference type="EMBL" id="AGNL01039531">
    <property type="protein sequence ID" value="EJK52606.1"/>
    <property type="molecule type" value="Genomic_DNA"/>
</dbReference>
<evidence type="ECO:0000256" key="1">
    <source>
        <dbReference type="SAM" id="SignalP"/>
    </source>
</evidence>
<organism evidence="3 4">
    <name type="scientific">Thalassiosira oceanica</name>
    <name type="common">Marine diatom</name>
    <dbReference type="NCBI Taxonomy" id="159749"/>
    <lineage>
        <taxon>Eukaryota</taxon>
        <taxon>Sar</taxon>
        <taxon>Stramenopiles</taxon>
        <taxon>Ochrophyta</taxon>
        <taxon>Bacillariophyta</taxon>
        <taxon>Coscinodiscophyceae</taxon>
        <taxon>Thalassiosirophycidae</taxon>
        <taxon>Thalassiosirales</taxon>
        <taxon>Thalassiosiraceae</taxon>
        <taxon>Thalassiosira</taxon>
    </lineage>
</organism>
<keyword evidence="1" id="KW-0732">Signal</keyword>
<evidence type="ECO:0008006" key="5">
    <source>
        <dbReference type="Google" id="ProtNLM"/>
    </source>
</evidence>
<keyword evidence="4" id="KW-1185">Reference proteome</keyword>
<reference evidence="3 4" key="1">
    <citation type="journal article" date="2012" name="Genome Biol.">
        <title>Genome and low-iron response of an oceanic diatom adapted to chronic iron limitation.</title>
        <authorList>
            <person name="Lommer M."/>
            <person name="Specht M."/>
            <person name="Roy A.S."/>
            <person name="Kraemer L."/>
            <person name="Andreson R."/>
            <person name="Gutowska M.A."/>
            <person name="Wolf J."/>
            <person name="Bergner S.V."/>
            <person name="Schilhabel M.B."/>
            <person name="Klostermeier U.C."/>
            <person name="Beiko R.G."/>
            <person name="Rosenstiel P."/>
            <person name="Hippler M."/>
            <person name="Laroche J."/>
        </authorList>
    </citation>
    <scope>NUCLEOTIDE SEQUENCE [LARGE SCALE GENOMIC DNA]</scope>
    <source>
        <strain evidence="3 4">CCMP1005</strain>
    </source>
</reference>
<dbReference type="AlphaFoldDB" id="K0RUT1"/>
<proteinExistence type="predicted"/>
<dbReference type="EMBL" id="AGNL01039861">
    <property type="protein sequence ID" value="EJK52432.1"/>
    <property type="molecule type" value="Genomic_DNA"/>
</dbReference>
<sequence length="89" mass="10049">MKTFSTLAALAFLLVALLPTSSAKRVRRYRGTQDQVKDEIVKRELDVDSKHRRAKGSKNSKKGDDCGWGWGWGWGCGRKLNEEDVPNDI</sequence>
<comment type="caution">
    <text evidence="3">The sequence shown here is derived from an EMBL/GenBank/DDBJ whole genome shotgun (WGS) entry which is preliminary data.</text>
</comment>
<name>K0RUT1_THAOC</name>
<accession>K0RUT1</accession>
<gene>
    <name evidence="3" type="ORF">THAOC_28100</name>
    <name evidence="2" type="ORF">THAOC_28287</name>
</gene>
<evidence type="ECO:0000313" key="4">
    <source>
        <dbReference type="Proteomes" id="UP000266841"/>
    </source>
</evidence>
<dbReference type="Proteomes" id="UP000266841">
    <property type="component" value="Unassembled WGS sequence"/>
</dbReference>
<protein>
    <recommendedName>
        <fullName evidence="5">RxLR effector protein</fullName>
    </recommendedName>
</protein>
<evidence type="ECO:0000313" key="3">
    <source>
        <dbReference type="EMBL" id="EJK52606.1"/>
    </source>
</evidence>
<feature type="signal peptide" evidence="1">
    <location>
        <begin position="1"/>
        <end position="23"/>
    </location>
</feature>